<organism evidence="7 8">
    <name type="scientific">Sphaceloma murrayae</name>
    <dbReference type="NCBI Taxonomy" id="2082308"/>
    <lineage>
        <taxon>Eukaryota</taxon>
        <taxon>Fungi</taxon>
        <taxon>Dikarya</taxon>
        <taxon>Ascomycota</taxon>
        <taxon>Pezizomycotina</taxon>
        <taxon>Dothideomycetes</taxon>
        <taxon>Dothideomycetidae</taxon>
        <taxon>Myriangiales</taxon>
        <taxon>Elsinoaceae</taxon>
        <taxon>Sphaceloma</taxon>
    </lineage>
</organism>
<dbReference type="PANTHER" id="PTHR11594">
    <property type="entry name" value="40S RIBOSOMAL PROTEIN S27"/>
    <property type="match status" value="1"/>
</dbReference>
<comment type="cofactor">
    <cofactor evidence="5">
        <name>Zn(2+)</name>
        <dbReference type="ChEBI" id="CHEBI:29105"/>
    </cofactor>
    <text evidence="5">Binds 1 zinc ion per subunit.</text>
</comment>
<dbReference type="OrthoDB" id="5567124at2759"/>
<keyword evidence="2 5" id="KW-0862">Zinc</keyword>
<keyword evidence="3 5" id="KW-0689">Ribosomal protein</keyword>
<dbReference type="InterPro" id="IPR042467">
    <property type="entry name" value="Peptidase_C65_otubain_sub2"/>
</dbReference>
<keyword evidence="4 5" id="KW-0687">Ribonucleoprotein</keyword>
<sequence length="501" mass="54926">MQTISHVGPRIRIPADLTSIGIVDQHIRTCNGNGDGSWTAILFRYFESIIETQDVQQLRDAWGCLNSHRANVLKAGLDYSQIRHWQQAIEGLFSALEPAVDLDTGLATSMLLDVFNDTVQMHSVVNYFKILLAAYVLHNWPHCGLPTEEHALDIVADLNDQGNHRLGRSGLPALASMLGVNLDMIELGVDGPALFESFSNAAFTIEVLVQSGLHHVLYPMRNLESVDRAMSPTPQGMQQFAINLGLHDRRLEDETGLCDYHYIPGCALPDSTIRTPPTDLPMAPFMDPYPPMQSPRLIDMLPECFNPQIHPGNDGLGSEYLSAYGQSFVQTNSGSTPEAVSALPEAQDPQPLDHTPPEQAGPSSVAAQHPRNDHDNTAENPMAGPTQLRWRTSSIQHAFQEKLPGTLRNSGSGCNPRTKFVLAVDLLNPTPQAELKKHKLKTLVPAPRSFFMDVKCPGCFTITTVFSHAQTVVVCAGCSQVLCQPTGGKARLTEGCSFRRK</sequence>
<dbReference type="GO" id="GO:0008270">
    <property type="term" value="F:zinc ion binding"/>
    <property type="evidence" value="ECO:0007669"/>
    <property type="project" value="UniProtKB-KW"/>
</dbReference>
<feature type="compositionally biased region" description="Polar residues" evidence="6">
    <location>
        <begin position="329"/>
        <end position="338"/>
    </location>
</feature>
<dbReference type="PROSITE" id="PS01168">
    <property type="entry name" value="RIBOSOMAL_S27E"/>
    <property type="match status" value="1"/>
</dbReference>
<dbReference type="Proteomes" id="UP000243797">
    <property type="component" value="Unassembled WGS sequence"/>
</dbReference>
<dbReference type="InterPro" id="IPR000592">
    <property type="entry name" value="Ribosomal_eS27"/>
</dbReference>
<dbReference type="Pfam" id="PF10275">
    <property type="entry name" value="Peptidase_C65"/>
    <property type="match status" value="1"/>
</dbReference>
<evidence type="ECO:0000313" key="7">
    <source>
        <dbReference type="EMBL" id="PNS15998.1"/>
    </source>
</evidence>
<evidence type="ECO:0000256" key="5">
    <source>
        <dbReference type="RuleBase" id="RU000671"/>
    </source>
</evidence>
<accession>A0A2K1QLG8</accession>
<evidence type="ECO:0000256" key="6">
    <source>
        <dbReference type="SAM" id="MobiDB-lite"/>
    </source>
</evidence>
<dbReference type="GO" id="GO:0006412">
    <property type="term" value="P:translation"/>
    <property type="evidence" value="ECO:0007669"/>
    <property type="project" value="InterPro"/>
</dbReference>
<dbReference type="Pfam" id="PF01667">
    <property type="entry name" value="Ribosomal_S27e"/>
    <property type="match status" value="1"/>
</dbReference>
<proteinExistence type="inferred from homology"/>
<reference evidence="7 8" key="1">
    <citation type="submission" date="2017-06" db="EMBL/GenBank/DDBJ databases">
        <title>Draft genome sequence of a variant of Elsinoe murrayae.</title>
        <authorList>
            <person name="Cheng Q."/>
        </authorList>
    </citation>
    <scope>NUCLEOTIDE SEQUENCE [LARGE SCALE GENOMIC DNA]</scope>
    <source>
        <strain evidence="7 8">CQ-2017a</strain>
    </source>
</reference>
<comment type="caution">
    <text evidence="7">The sequence shown here is derived from an EMBL/GenBank/DDBJ whole genome shotgun (WGS) entry which is preliminary data.</text>
</comment>
<gene>
    <name evidence="7" type="ORF">CAC42_4399</name>
</gene>
<dbReference type="InParanoid" id="A0A2K1QLG8"/>
<dbReference type="GO" id="GO:0005840">
    <property type="term" value="C:ribosome"/>
    <property type="evidence" value="ECO:0007669"/>
    <property type="project" value="UniProtKB-KW"/>
</dbReference>
<keyword evidence="5" id="KW-0863">Zinc-finger</keyword>
<dbReference type="AlphaFoldDB" id="A0A2K1QLG8"/>
<dbReference type="InterPro" id="IPR011332">
    <property type="entry name" value="Ribosomal_zn-bd"/>
</dbReference>
<evidence type="ECO:0000256" key="4">
    <source>
        <dbReference type="ARBA" id="ARBA00023274"/>
    </source>
</evidence>
<dbReference type="GO" id="GO:0003735">
    <property type="term" value="F:structural constituent of ribosome"/>
    <property type="evidence" value="ECO:0007669"/>
    <property type="project" value="InterPro"/>
</dbReference>
<evidence type="ECO:0000256" key="1">
    <source>
        <dbReference type="ARBA" id="ARBA00010919"/>
    </source>
</evidence>
<keyword evidence="8" id="KW-1185">Reference proteome</keyword>
<evidence type="ECO:0000256" key="2">
    <source>
        <dbReference type="ARBA" id="ARBA00022833"/>
    </source>
</evidence>
<dbReference type="STRING" id="2082308.A0A2K1QLG8"/>
<dbReference type="EMBL" id="NKHZ01000060">
    <property type="protein sequence ID" value="PNS15998.1"/>
    <property type="molecule type" value="Genomic_DNA"/>
</dbReference>
<evidence type="ECO:0000256" key="3">
    <source>
        <dbReference type="ARBA" id="ARBA00022980"/>
    </source>
</evidence>
<dbReference type="Gene3D" id="1.20.1300.20">
    <property type="entry name" value="Peptidase C65 Otubain, subdomain 2"/>
    <property type="match status" value="1"/>
</dbReference>
<protein>
    <recommendedName>
        <fullName evidence="5">40S ribosomal protein S27</fullName>
    </recommendedName>
</protein>
<keyword evidence="5" id="KW-0479">Metal-binding</keyword>
<dbReference type="HAMAP" id="MF_00371">
    <property type="entry name" value="Ribosomal_eS27"/>
    <property type="match status" value="1"/>
</dbReference>
<dbReference type="GO" id="GO:1990904">
    <property type="term" value="C:ribonucleoprotein complex"/>
    <property type="evidence" value="ECO:0007669"/>
    <property type="project" value="UniProtKB-KW"/>
</dbReference>
<dbReference type="FunFam" id="2.20.25.100:FF:000001">
    <property type="entry name" value="40S ribosomal protein S27"/>
    <property type="match status" value="1"/>
</dbReference>
<dbReference type="SUPFAM" id="SSF57829">
    <property type="entry name" value="Zn-binding ribosomal proteins"/>
    <property type="match status" value="1"/>
</dbReference>
<evidence type="ECO:0000313" key="8">
    <source>
        <dbReference type="Proteomes" id="UP000243797"/>
    </source>
</evidence>
<dbReference type="InterPro" id="IPR019400">
    <property type="entry name" value="Peptidase_C65_otubain"/>
</dbReference>
<name>A0A2K1QLG8_9PEZI</name>
<dbReference type="Gene3D" id="2.20.25.100">
    <property type="entry name" value="Zn-binding ribosomal proteins"/>
    <property type="match status" value="1"/>
</dbReference>
<dbReference type="InterPro" id="IPR023407">
    <property type="entry name" value="Ribosomal_eS27_Zn-bd_dom_sf"/>
</dbReference>
<comment type="similarity">
    <text evidence="1 5">Belongs to the eukaryotic ribosomal protein eS27 family.</text>
</comment>
<feature type="region of interest" description="Disordered" evidence="6">
    <location>
        <begin position="329"/>
        <end position="385"/>
    </location>
</feature>